<proteinExistence type="predicted"/>
<protein>
    <recommendedName>
        <fullName evidence="1">DUF559 domain-containing protein</fullName>
    </recommendedName>
</protein>
<organism evidence="2 3">
    <name type="scientific">Candidatus Portnoybacteria bacterium RIFCSPLOWO2_02_FULL_39_11</name>
    <dbReference type="NCBI Taxonomy" id="1802001"/>
    <lineage>
        <taxon>Bacteria</taxon>
        <taxon>Candidatus Portnoyibacteriota</taxon>
    </lineage>
</organism>
<dbReference type="CDD" id="cd01038">
    <property type="entry name" value="Endonuclease_DUF559"/>
    <property type="match status" value="1"/>
</dbReference>
<dbReference type="PANTHER" id="PTHR38590">
    <property type="entry name" value="BLL0828 PROTEIN"/>
    <property type="match status" value="1"/>
</dbReference>
<dbReference type="SUPFAM" id="SSF52980">
    <property type="entry name" value="Restriction endonuclease-like"/>
    <property type="match status" value="1"/>
</dbReference>
<dbReference type="InterPro" id="IPR011335">
    <property type="entry name" value="Restrct_endonuc-II-like"/>
</dbReference>
<evidence type="ECO:0000313" key="3">
    <source>
        <dbReference type="Proteomes" id="UP000177126"/>
    </source>
</evidence>
<dbReference type="AlphaFoldDB" id="A0A1G2FPX3"/>
<dbReference type="PANTHER" id="PTHR38590:SF1">
    <property type="entry name" value="BLL0828 PROTEIN"/>
    <property type="match status" value="1"/>
</dbReference>
<dbReference type="InterPro" id="IPR047216">
    <property type="entry name" value="Endonuclease_DUF559_bact"/>
</dbReference>
<dbReference type="Proteomes" id="UP000177126">
    <property type="component" value="Unassembled WGS sequence"/>
</dbReference>
<sequence>MLFQYKNNLKSYSRKLRHDLTDAERLLWSKIRHKQLRGYQFNRQKPIGDYVIDFYSCRAMLDVEVDGGQHYEENNKKADKKRDLELEKLGIKVLRFSNAEVLKNIEGVIMKIQEELK</sequence>
<evidence type="ECO:0000313" key="2">
    <source>
        <dbReference type="EMBL" id="OGZ39668.1"/>
    </source>
</evidence>
<gene>
    <name evidence="2" type="ORF">A3B04_01455</name>
</gene>
<accession>A0A1G2FPX3</accession>
<name>A0A1G2FPX3_9BACT</name>
<reference evidence="2 3" key="1">
    <citation type="journal article" date="2016" name="Nat. Commun.">
        <title>Thousands of microbial genomes shed light on interconnected biogeochemical processes in an aquifer system.</title>
        <authorList>
            <person name="Anantharaman K."/>
            <person name="Brown C.T."/>
            <person name="Hug L.A."/>
            <person name="Sharon I."/>
            <person name="Castelle C.J."/>
            <person name="Probst A.J."/>
            <person name="Thomas B.C."/>
            <person name="Singh A."/>
            <person name="Wilkins M.J."/>
            <person name="Karaoz U."/>
            <person name="Brodie E.L."/>
            <person name="Williams K.H."/>
            <person name="Hubbard S.S."/>
            <person name="Banfield J.F."/>
        </authorList>
    </citation>
    <scope>NUCLEOTIDE SEQUENCE [LARGE SCALE GENOMIC DNA]</scope>
</reference>
<evidence type="ECO:0000259" key="1">
    <source>
        <dbReference type="Pfam" id="PF04480"/>
    </source>
</evidence>
<dbReference type="InterPro" id="IPR007569">
    <property type="entry name" value="DUF559"/>
</dbReference>
<dbReference type="Gene3D" id="3.40.960.10">
    <property type="entry name" value="VSR Endonuclease"/>
    <property type="match status" value="1"/>
</dbReference>
<dbReference type="EMBL" id="MHNF01000049">
    <property type="protein sequence ID" value="OGZ39668.1"/>
    <property type="molecule type" value="Genomic_DNA"/>
</dbReference>
<comment type="caution">
    <text evidence="2">The sequence shown here is derived from an EMBL/GenBank/DDBJ whole genome shotgun (WGS) entry which is preliminary data.</text>
</comment>
<feature type="domain" description="DUF559" evidence="1">
    <location>
        <begin position="8"/>
        <end position="116"/>
    </location>
</feature>
<dbReference type="Pfam" id="PF04480">
    <property type="entry name" value="DUF559"/>
    <property type="match status" value="1"/>
</dbReference>